<feature type="transmembrane region" description="Helical" evidence="7">
    <location>
        <begin position="129"/>
        <end position="151"/>
    </location>
</feature>
<reference evidence="10" key="1">
    <citation type="journal article" date="2019" name="Int. J. Syst. Evol. Microbiol.">
        <title>The Global Catalogue of Microorganisms (GCM) 10K type strain sequencing project: providing services to taxonomists for standard genome sequencing and annotation.</title>
        <authorList>
            <consortium name="The Broad Institute Genomics Platform"/>
            <consortium name="The Broad Institute Genome Sequencing Center for Infectious Disease"/>
            <person name="Wu L."/>
            <person name="Ma J."/>
        </authorList>
    </citation>
    <scope>NUCLEOTIDE SEQUENCE [LARGE SCALE GENOMIC DNA]</scope>
    <source>
        <strain evidence="10">CCUG 52478</strain>
    </source>
</reference>
<dbReference type="Proteomes" id="UP001597229">
    <property type="component" value="Unassembled WGS sequence"/>
</dbReference>
<keyword evidence="5 7" id="KW-1133">Transmembrane helix</keyword>
<accession>A0ABW3W8H6</accession>
<dbReference type="SUPFAM" id="SSF103473">
    <property type="entry name" value="MFS general substrate transporter"/>
    <property type="match status" value="1"/>
</dbReference>
<evidence type="ECO:0000256" key="5">
    <source>
        <dbReference type="ARBA" id="ARBA00022989"/>
    </source>
</evidence>
<comment type="caution">
    <text evidence="9">The sequence shown here is derived from an EMBL/GenBank/DDBJ whole genome shotgun (WGS) entry which is preliminary data.</text>
</comment>
<keyword evidence="10" id="KW-1185">Reference proteome</keyword>
<dbReference type="InterPro" id="IPR050171">
    <property type="entry name" value="MFS_Transporters"/>
</dbReference>
<dbReference type="RefSeq" id="WP_367918252.1">
    <property type="nucleotide sequence ID" value="NZ_BAABAC010000009.1"/>
</dbReference>
<dbReference type="PANTHER" id="PTHR23517">
    <property type="entry name" value="RESISTANCE PROTEIN MDTM, PUTATIVE-RELATED-RELATED"/>
    <property type="match status" value="1"/>
</dbReference>
<gene>
    <name evidence="9" type="ORF">ACFQ3F_23660</name>
</gene>
<dbReference type="InterPro" id="IPR011701">
    <property type="entry name" value="MFS"/>
</dbReference>
<evidence type="ECO:0000256" key="4">
    <source>
        <dbReference type="ARBA" id="ARBA00022692"/>
    </source>
</evidence>
<evidence type="ECO:0000256" key="3">
    <source>
        <dbReference type="ARBA" id="ARBA00022475"/>
    </source>
</evidence>
<feature type="transmembrane region" description="Helical" evidence="7">
    <location>
        <begin position="359"/>
        <end position="377"/>
    </location>
</feature>
<feature type="transmembrane region" description="Helical" evidence="7">
    <location>
        <begin position="35"/>
        <end position="58"/>
    </location>
</feature>
<evidence type="ECO:0000259" key="8">
    <source>
        <dbReference type="PROSITE" id="PS50850"/>
    </source>
</evidence>
<feature type="transmembrane region" description="Helical" evidence="7">
    <location>
        <begin position="240"/>
        <end position="257"/>
    </location>
</feature>
<dbReference type="EMBL" id="JBHTLX010000029">
    <property type="protein sequence ID" value="MFD1250808.1"/>
    <property type="molecule type" value="Genomic_DNA"/>
</dbReference>
<feature type="transmembrane region" description="Helical" evidence="7">
    <location>
        <begin position="70"/>
        <end position="88"/>
    </location>
</feature>
<dbReference type="Gene3D" id="1.20.1250.20">
    <property type="entry name" value="MFS general substrate transporter like domains"/>
    <property type="match status" value="1"/>
</dbReference>
<evidence type="ECO:0000313" key="10">
    <source>
        <dbReference type="Proteomes" id="UP001597229"/>
    </source>
</evidence>
<feature type="transmembrane region" description="Helical" evidence="7">
    <location>
        <begin position="7"/>
        <end position="29"/>
    </location>
</feature>
<evidence type="ECO:0000313" key="9">
    <source>
        <dbReference type="EMBL" id="MFD1250808.1"/>
    </source>
</evidence>
<feature type="transmembrane region" description="Helical" evidence="7">
    <location>
        <begin position="269"/>
        <end position="287"/>
    </location>
</feature>
<dbReference type="PROSITE" id="PS50850">
    <property type="entry name" value="MFS"/>
    <property type="match status" value="1"/>
</dbReference>
<proteinExistence type="predicted"/>
<name>A0ABW3W8H6_9ACTN</name>
<sequence>MPRAYWGMWIAIFVVWAGRVVVPFLTLFFTHEAGYSPTVAGLVVSLVGAGGLLAAATIGGLIDRIGPRRVVLAGLLANAVVCTVMATAPVPAVVAAMTLLLGYAAQAVGPAGYALIADVLEPPDLRRGYALYYVGVNAGFAIGPAVGGYLAARSFALVFWVEAASMLVAALACAVLVPPGVDAVRRPEPAGAGTSVRVVLRDRVFMLFVALHLLFIAVYLQAQVTLPVVLSHAGFATTDYALLLVLNGVLLMVLQMPLERVLRAWRQSVLLAVGAGLLALGYLGQVGAGTLTAYAVCVCLWTLGELLTMPTVAGVATLMAPPALRGRYLAVSSAVWPLATLVGPTLGGVTLEAAGPTGLWLGCAAVGAVGLLGRVAMVPSLDRRVAVVPPSPAPTSTTLED</sequence>
<feature type="transmembrane region" description="Helical" evidence="7">
    <location>
        <begin position="204"/>
        <end position="220"/>
    </location>
</feature>
<evidence type="ECO:0000256" key="1">
    <source>
        <dbReference type="ARBA" id="ARBA00004651"/>
    </source>
</evidence>
<protein>
    <submittedName>
        <fullName evidence="9">MDR family MFS transporter</fullName>
    </submittedName>
</protein>
<dbReference type="Pfam" id="PF07690">
    <property type="entry name" value="MFS_1"/>
    <property type="match status" value="1"/>
</dbReference>
<feature type="transmembrane region" description="Helical" evidence="7">
    <location>
        <begin position="328"/>
        <end position="347"/>
    </location>
</feature>
<comment type="subcellular location">
    <subcellularLocation>
        <location evidence="1">Cell membrane</location>
        <topology evidence="1">Multi-pass membrane protein</topology>
    </subcellularLocation>
</comment>
<dbReference type="InterPro" id="IPR020846">
    <property type="entry name" value="MFS_dom"/>
</dbReference>
<feature type="transmembrane region" description="Helical" evidence="7">
    <location>
        <begin position="157"/>
        <end position="177"/>
    </location>
</feature>
<evidence type="ECO:0000256" key="7">
    <source>
        <dbReference type="SAM" id="Phobius"/>
    </source>
</evidence>
<keyword evidence="3" id="KW-1003">Cell membrane</keyword>
<keyword evidence="4 7" id="KW-0812">Transmembrane</keyword>
<dbReference type="CDD" id="cd17329">
    <property type="entry name" value="MFS_MdtH_MDR_like"/>
    <property type="match status" value="1"/>
</dbReference>
<feature type="domain" description="Major facilitator superfamily (MFS) profile" evidence="8">
    <location>
        <begin position="4"/>
        <end position="382"/>
    </location>
</feature>
<evidence type="ECO:0000256" key="2">
    <source>
        <dbReference type="ARBA" id="ARBA00022448"/>
    </source>
</evidence>
<organism evidence="9 10">
    <name type="scientific">Nocardioides ginsengisoli</name>
    <dbReference type="NCBI Taxonomy" id="363868"/>
    <lineage>
        <taxon>Bacteria</taxon>
        <taxon>Bacillati</taxon>
        <taxon>Actinomycetota</taxon>
        <taxon>Actinomycetes</taxon>
        <taxon>Propionibacteriales</taxon>
        <taxon>Nocardioidaceae</taxon>
        <taxon>Nocardioides</taxon>
    </lineage>
</organism>
<dbReference type="PANTHER" id="PTHR23517:SF2">
    <property type="entry name" value="MULTIDRUG RESISTANCE PROTEIN MDTH"/>
    <property type="match status" value="1"/>
</dbReference>
<keyword evidence="2" id="KW-0813">Transport</keyword>
<keyword evidence="6 7" id="KW-0472">Membrane</keyword>
<evidence type="ECO:0000256" key="6">
    <source>
        <dbReference type="ARBA" id="ARBA00023136"/>
    </source>
</evidence>
<dbReference type="InterPro" id="IPR036259">
    <property type="entry name" value="MFS_trans_sf"/>
</dbReference>
<feature type="transmembrane region" description="Helical" evidence="7">
    <location>
        <begin position="293"/>
        <end position="316"/>
    </location>
</feature>
<feature type="transmembrane region" description="Helical" evidence="7">
    <location>
        <begin position="94"/>
        <end position="117"/>
    </location>
</feature>